<evidence type="ECO:0000259" key="3">
    <source>
        <dbReference type="SMART" id="SM00853"/>
    </source>
</evidence>
<dbReference type="PANTHER" id="PTHR10073">
    <property type="entry name" value="DNA MISMATCH REPAIR PROTEIN MLH, PMS, MUTL"/>
    <property type="match status" value="1"/>
</dbReference>
<dbReference type="SMART" id="SM00853">
    <property type="entry name" value="MutL_C"/>
    <property type="match status" value="1"/>
</dbReference>
<dbReference type="Pfam" id="PF13589">
    <property type="entry name" value="HATPase_c_3"/>
    <property type="match status" value="1"/>
</dbReference>
<evidence type="ECO:0000256" key="1">
    <source>
        <dbReference type="ARBA" id="ARBA00006082"/>
    </source>
</evidence>
<feature type="domain" description="MutL C-terminal dimerisation" evidence="3">
    <location>
        <begin position="730"/>
        <end position="933"/>
    </location>
</feature>
<dbReference type="OrthoDB" id="429932at2759"/>
<evidence type="ECO:0000313" key="5">
    <source>
        <dbReference type="Proteomes" id="UP000241818"/>
    </source>
</evidence>
<dbReference type="STRING" id="857342.A0A2T3BCB3"/>
<dbReference type="GO" id="GO:0140664">
    <property type="term" value="F:ATP-dependent DNA damage sensor activity"/>
    <property type="evidence" value="ECO:0007669"/>
    <property type="project" value="InterPro"/>
</dbReference>
<feature type="compositionally biased region" description="Polar residues" evidence="2">
    <location>
        <begin position="407"/>
        <end position="419"/>
    </location>
</feature>
<dbReference type="GO" id="GO:0016887">
    <property type="term" value="F:ATP hydrolysis activity"/>
    <property type="evidence" value="ECO:0007669"/>
    <property type="project" value="InterPro"/>
</dbReference>
<feature type="compositionally biased region" description="Low complexity" evidence="2">
    <location>
        <begin position="517"/>
        <end position="541"/>
    </location>
</feature>
<dbReference type="FunCoup" id="A0A2T3BCB3">
    <property type="interactions" value="447"/>
</dbReference>
<dbReference type="GeneID" id="36570914"/>
<dbReference type="PANTHER" id="PTHR10073:SF47">
    <property type="entry name" value="DNA MISMATCH REPAIR PROTEIN MLH3"/>
    <property type="match status" value="1"/>
</dbReference>
<dbReference type="InterPro" id="IPR038973">
    <property type="entry name" value="MutL/Mlh/Pms-like"/>
</dbReference>
<dbReference type="GO" id="GO:0006298">
    <property type="term" value="P:mismatch repair"/>
    <property type="evidence" value="ECO:0007669"/>
    <property type="project" value="InterPro"/>
</dbReference>
<dbReference type="RefSeq" id="XP_024724572.1">
    <property type="nucleotide sequence ID" value="XM_024862833.1"/>
</dbReference>
<evidence type="ECO:0000313" key="4">
    <source>
        <dbReference type="EMBL" id="PSS27047.1"/>
    </source>
</evidence>
<dbReference type="InParanoid" id="A0A2T3BCB3"/>
<feature type="region of interest" description="Disordered" evidence="2">
    <location>
        <begin position="495"/>
        <end position="586"/>
    </location>
</feature>
<keyword evidence="5" id="KW-1185">Reference proteome</keyword>
<dbReference type="Proteomes" id="UP000241818">
    <property type="component" value="Unassembled WGS sequence"/>
</dbReference>
<dbReference type="EMBL" id="KZ679006">
    <property type="protein sequence ID" value="PSS27047.1"/>
    <property type="molecule type" value="Genomic_DNA"/>
</dbReference>
<dbReference type="Gene3D" id="3.30.1540.20">
    <property type="entry name" value="MutL, C-terminal domain, dimerisation subdomain"/>
    <property type="match status" value="1"/>
</dbReference>
<protein>
    <recommendedName>
        <fullName evidence="3">MutL C-terminal dimerisation domain-containing protein</fullName>
    </recommendedName>
</protein>
<dbReference type="InterPro" id="IPR037198">
    <property type="entry name" value="MutL_C_sf"/>
</dbReference>
<evidence type="ECO:0000256" key="2">
    <source>
        <dbReference type="SAM" id="MobiDB-lite"/>
    </source>
</evidence>
<feature type="region of interest" description="Disordered" evidence="2">
    <location>
        <begin position="398"/>
        <end position="461"/>
    </location>
</feature>
<proteinExistence type="inferred from homology"/>
<name>A0A2T3BCB3_AMORE</name>
<comment type="similarity">
    <text evidence="1">Belongs to the DNA mismatch repair MutL/HexB family.</text>
</comment>
<dbReference type="GO" id="GO:0005524">
    <property type="term" value="F:ATP binding"/>
    <property type="evidence" value="ECO:0007669"/>
    <property type="project" value="InterPro"/>
</dbReference>
<reference evidence="4 5" key="1">
    <citation type="journal article" date="2018" name="New Phytol.">
        <title>Comparative genomics and transcriptomics depict ericoid mycorrhizal fungi as versatile saprotrophs and plant mutualists.</title>
        <authorList>
            <person name="Martino E."/>
            <person name="Morin E."/>
            <person name="Grelet G.A."/>
            <person name="Kuo A."/>
            <person name="Kohler A."/>
            <person name="Daghino S."/>
            <person name="Barry K.W."/>
            <person name="Cichocki N."/>
            <person name="Clum A."/>
            <person name="Dockter R.B."/>
            <person name="Hainaut M."/>
            <person name="Kuo R.C."/>
            <person name="LaButti K."/>
            <person name="Lindahl B.D."/>
            <person name="Lindquist E.A."/>
            <person name="Lipzen A."/>
            <person name="Khouja H.R."/>
            <person name="Magnuson J."/>
            <person name="Murat C."/>
            <person name="Ohm R.A."/>
            <person name="Singer S.W."/>
            <person name="Spatafora J.W."/>
            <person name="Wang M."/>
            <person name="Veneault-Fourrey C."/>
            <person name="Henrissat B."/>
            <person name="Grigoriev I.V."/>
            <person name="Martin F.M."/>
            <person name="Perotto S."/>
        </authorList>
    </citation>
    <scope>NUCLEOTIDE SEQUENCE [LARGE SCALE GENOMIC DNA]</scope>
    <source>
        <strain evidence="4 5">ATCC 22711</strain>
    </source>
</reference>
<dbReference type="InterPro" id="IPR036890">
    <property type="entry name" value="HATPase_C_sf"/>
</dbReference>
<dbReference type="GO" id="GO:0032300">
    <property type="term" value="C:mismatch repair complex"/>
    <property type="evidence" value="ECO:0007669"/>
    <property type="project" value="InterPro"/>
</dbReference>
<sequence length="1004" mass="109601">MSIQPLSSDVVAQIKSSTTITSLNGAVSELLKNSLDAGSTKVDICVDYSRGGCVVEDDGSGILPSEFGETGGLGKPYHTSKLGSQGPVHGGRGTFLAHVSAISLLSITSHHHLHRSHNSMSMYKSEVISRQIPAPAQHHLPYFDHGTRVTVRDLFGNMPVRVKQRAITAERQGANSKDWEGLKRDVVMLLLAWPRKVAVTVRELGMGQKMIIRSLSNDSLRHVDVSNVCSILTQASFITPGERSSWVSLGASTSKLEITGSICLEPSATKNVQFISFGIHPLTIDGQSIIHDEINRLFMDSAFGNQEEAAVLDDMERERRAGDARYKGDGYTIKELRGGRKGVDRWPMFYINIDEISTSEGLDMDGILDNKGGSLNSILELLKAMILEFLTSHHFRPKAAGGPRLQRISNDPKNTSGTIDRSLPRRDCQARPIGTHSSRTRLPTSYKTGKSPKGSITNSDLLGANVKLPSFRRTGSTSESPFEAWSRIKWGTSFSKSGSHKDLVESPPSQVSRLERPSTAPLPSTTQTLPPSTGTSTPDPTHVNSKRYATPLVSSTGKVTRRPFEDAPVPEVQSETPRPLAPLNDGEAEQLGEDDLIPWMNPITKVTSIVNKRTGLTIQPRKTGNSHQESQSMSNLRLSSRKKIKSKVSSPSEASPWIASILRGWVNPVFSPTEAAIPHLPINGPDAESQTILQGHRHDCLQFDIDKAFKESSVGIGGRISKDALRNSDVISQVDKKFILVKLRSSKVNEEKGSQDGTGTTLVIIDQHAADERIRIEGLMDELCMPPQSIVPAESGILSIPLEKPLSFDVSAKEIHLLRAQKGHFADWGILYDIPTKSINTDRSSKETQRLVVSSLPPGIVEKCKTDPRLLIELIRAEAWKIDEQGVGSPAATTVNPGGQQPWPVKIKNCPQGIIDMLNSRACRSAIMFNDELSSDQCKTLITRLADCAFPFQCAHGRPSLIPLVDLGGMENSIGDDSEASGSFGKGFRRWKRSLDSRGGVRDD</sequence>
<dbReference type="Gene3D" id="3.30.565.10">
    <property type="entry name" value="Histidine kinase-like ATPase, C-terminal domain"/>
    <property type="match status" value="1"/>
</dbReference>
<dbReference type="AlphaFoldDB" id="A0A2T3BCB3"/>
<gene>
    <name evidence="4" type="ORF">M430DRAFT_14355</name>
</gene>
<feature type="compositionally biased region" description="Polar residues" evidence="2">
    <location>
        <begin position="435"/>
        <end position="460"/>
    </location>
</feature>
<dbReference type="SUPFAM" id="SSF55874">
    <property type="entry name" value="ATPase domain of HSP90 chaperone/DNA topoisomerase II/histidine kinase"/>
    <property type="match status" value="1"/>
</dbReference>
<feature type="region of interest" description="Disordered" evidence="2">
    <location>
        <begin position="615"/>
        <end position="649"/>
    </location>
</feature>
<dbReference type="InterPro" id="IPR042120">
    <property type="entry name" value="MutL_C_dimsub"/>
</dbReference>
<dbReference type="InterPro" id="IPR014790">
    <property type="entry name" value="MutL_C"/>
</dbReference>
<organism evidence="4 5">
    <name type="scientific">Amorphotheca resinae ATCC 22711</name>
    <dbReference type="NCBI Taxonomy" id="857342"/>
    <lineage>
        <taxon>Eukaryota</taxon>
        <taxon>Fungi</taxon>
        <taxon>Dikarya</taxon>
        <taxon>Ascomycota</taxon>
        <taxon>Pezizomycotina</taxon>
        <taxon>Leotiomycetes</taxon>
        <taxon>Helotiales</taxon>
        <taxon>Amorphothecaceae</taxon>
        <taxon>Amorphotheca</taxon>
    </lineage>
</organism>
<feature type="compositionally biased region" description="Polar residues" evidence="2">
    <location>
        <begin position="615"/>
        <end position="638"/>
    </location>
</feature>
<dbReference type="SUPFAM" id="SSF118116">
    <property type="entry name" value="DNA mismatch repair protein MutL"/>
    <property type="match status" value="1"/>
</dbReference>
<accession>A0A2T3BCB3</accession>